<feature type="transmembrane region" description="Helical" evidence="9">
    <location>
        <begin position="641"/>
        <end position="663"/>
    </location>
</feature>
<feature type="domain" description="G-protein coupled receptors family 2 profile 2" evidence="10">
    <location>
        <begin position="538"/>
        <end position="779"/>
    </location>
</feature>
<dbReference type="PANTHER" id="PTHR12011">
    <property type="entry name" value="ADHESION G-PROTEIN COUPLED RECEPTOR"/>
    <property type="match status" value="1"/>
</dbReference>
<reference evidence="12 13" key="1">
    <citation type="journal article" date="2013" name="Nature">
        <title>Insights into bilaterian evolution from three spiralian genomes.</title>
        <authorList>
            <person name="Simakov O."/>
            <person name="Marletaz F."/>
            <person name="Cho S.J."/>
            <person name="Edsinger-Gonzales E."/>
            <person name="Havlak P."/>
            <person name="Hellsten U."/>
            <person name="Kuo D.H."/>
            <person name="Larsson T."/>
            <person name="Lv J."/>
            <person name="Arendt D."/>
            <person name="Savage R."/>
            <person name="Osoegawa K."/>
            <person name="de Jong P."/>
            <person name="Grimwood J."/>
            <person name="Chapman J.A."/>
            <person name="Shapiro H."/>
            <person name="Aerts A."/>
            <person name="Otillar R.P."/>
            <person name="Terry A.Y."/>
            <person name="Boore J.L."/>
            <person name="Grigoriev I.V."/>
            <person name="Lindberg D.R."/>
            <person name="Seaver E.C."/>
            <person name="Weisblat D.A."/>
            <person name="Putnam N.H."/>
            <person name="Rokhsar D.S."/>
        </authorList>
    </citation>
    <scope>NUCLEOTIDE SEQUENCE [LARGE SCALE GENOMIC DNA]</scope>
</reference>
<dbReference type="PROSITE" id="PS50835">
    <property type="entry name" value="IG_LIKE"/>
    <property type="match status" value="1"/>
</dbReference>
<dbReference type="Pfam" id="PF00002">
    <property type="entry name" value="7tm_2"/>
    <property type="match status" value="1"/>
</dbReference>
<dbReference type="InterPro" id="IPR036445">
    <property type="entry name" value="GPCR_2_extracell_dom_sf"/>
</dbReference>
<dbReference type="OrthoDB" id="6138650at2759"/>
<keyword evidence="5 9" id="KW-0472">Membrane</keyword>
<dbReference type="Gene3D" id="2.60.220.50">
    <property type="match status" value="1"/>
</dbReference>
<dbReference type="GO" id="GO:0004930">
    <property type="term" value="F:G protein-coupled receptor activity"/>
    <property type="evidence" value="ECO:0007669"/>
    <property type="project" value="UniProtKB-KW"/>
</dbReference>
<dbReference type="InterPro" id="IPR000203">
    <property type="entry name" value="GPS"/>
</dbReference>
<dbReference type="InterPro" id="IPR036179">
    <property type="entry name" value="Ig-like_dom_sf"/>
</dbReference>
<dbReference type="Gene3D" id="2.60.40.10">
    <property type="entry name" value="Immunoglobulins"/>
    <property type="match status" value="1"/>
</dbReference>
<evidence type="ECO:0008006" key="14">
    <source>
        <dbReference type="Google" id="ProtNLM"/>
    </source>
</evidence>
<keyword evidence="3 9" id="KW-1133">Transmembrane helix</keyword>
<dbReference type="Gene3D" id="1.20.1070.10">
    <property type="entry name" value="Rhodopsin 7-helix transmembrane proteins"/>
    <property type="match status" value="1"/>
</dbReference>
<dbReference type="HOGENOM" id="CLU_305716_0_0_1"/>
<comment type="subcellular location">
    <subcellularLocation>
        <location evidence="1">Membrane</location>
        <topology evidence="1">Multi-pass membrane protein</topology>
    </subcellularLocation>
</comment>
<evidence type="ECO:0000313" key="13">
    <source>
        <dbReference type="Proteomes" id="UP000030746"/>
    </source>
</evidence>
<evidence type="ECO:0000256" key="2">
    <source>
        <dbReference type="ARBA" id="ARBA00022692"/>
    </source>
</evidence>
<feature type="transmembrane region" description="Helical" evidence="9">
    <location>
        <begin position="541"/>
        <end position="562"/>
    </location>
</feature>
<dbReference type="SMART" id="SM00303">
    <property type="entry name" value="GPS"/>
    <property type="match status" value="1"/>
</dbReference>
<sequence>MTKAGVLRKGEFTCIISDFGQVQYKSVMVDVITYPHIEVTPLAASRELGQSIGFRCVTPDDTRQTFDYRWYKNGVEIISDHGDEIIEELIPAGSRLAVRRVTSDANYTCYITNTAGTSNLTAHVFLLPGNKTNKICESEKYEGVKWKRMGAGNFDIERCPTDTGEVFVLRNVRDGYSRRMCECKNNQCQWSQPNFAKCQSGHLVIIYDRLEKLRLGYQHDNMSDIFDTLYKFIKLASSQMLAGDVDVSCYILHTFIKTIWQFPMYTPQSGLFSYQSLMEVLDLLLQQAINSNHYEQKDLYVAPKIIDISNMLSKLEVKLLQITDGESIKLSALGFTTGNLTVIPTNLLPDGTAHVTHKPISHHPVHSSFQSNIIHGFSKLQQLNLSVVESHGKNTSLDEGEDTLTAEDKKEVKSTVQFYFKNLFPLMKVEPYGESMSNPVSDIYSIYLLNNWESSEEHIEIFLQHTQQDQHFTIDNDTQCAKWINYRMSFYGYWDASGCETIRKNLTTTTCWCTVPGTFAVFIKPEESKDIEEVNMNYDTVLLVGCILSLCGLSATIIVYLFTWRKLVGNVHCIHVNLTLSLAIVNILCLMCLGKSSVESVCVAVKILLQFFYLATFAFMFVEAVHMFVSVHGGNRMTKTCIKYFLIGWGIPTVSTGCVVIASEKLGYDKMCTYWCWLSAEHWHYYSFLIPMIVLILAQVGLTLAGFVSVYHWTEEWRYSDRKQYLYQGIEMMIIQLLLTICCITGSKILQNTPVYSFVFIFSDITLSFVIFFFYCVLKKQKFPRSSFRSFMLPEKVNESRSVEQTIQDHHNAVNKRKYTAERKRQLRFLVGSSGHYSGSSNSASTTVSGSGSGSDGPIRYKANSDNVDSGFSEETGSEQNCLVELHHLQKGSVKVKKSGDTGSKDSYILADPASPSELTNLKEVSILPINGNESLLQTAQPKTVKHTRFVFATDGSNDPLLSQQSALIH</sequence>
<accession>V3ZVN4</accession>
<feature type="transmembrane region" description="Helical" evidence="9">
    <location>
        <begin position="725"/>
        <end position="749"/>
    </location>
</feature>
<evidence type="ECO:0000256" key="9">
    <source>
        <dbReference type="SAM" id="Phobius"/>
    </source>
</evidence>
<feature type="transmembrane region" description="Helical" evidence="9">
    <location>
        <begin position="755"/>
        <end position="778"/>
    </location>
</feature>
<dbReference type="RefSeq" id="XP_009062645.1">
    <property type="nucleotide sequence ID" value="XM_009064397.1"/>
</dbReference>
<dbReference type="InterPro" id="IPR007110">
    <property type="entry name" value="Ig-like_dom"/>
</dbReference>
<dbReference type="SUPFAM" id="SSF48726">
    <property type="entry name" value="Immunoglobulin"/>
    <property type="match status" value="1"/>
</dbReference>
<dbReference type="OMA" id="NWQNTKA"/>
<feature type="compositionally biased region" description="Polar residues" evidence="8">
    <location>
        <begin position="864"/>
        <end position="876"/>
    </location>
</feature>
<feature type="transmembrane region" description="Helical" evidence="9">
    <location>
        <begin position="574"/>
        <end position="596"/>
    </location>
</feature>
<feature type="region of interest" description="Disordered" evidence="8">
    <location>
        <begin position="833"/>
        <end position="876"/>
    </location>
</feature>
<evidence type="ECO:0000256" key="8">
    <source>
        <dbReference type="SAM" id="MobiDB-lite"/>
    </source>
</evidence>
<dbReference type="Gene3D" id="4.10.1240.10">
    <property type="entry name" value="GPCR, family 2, extracellular hormone receptor domain"/>
    <property type="match status" value="1"/>
</dbReference>
<dbReference type="GeneID" id="20240483"/>
<keyword evidence="6" id="KW-0675">Receptor</keyword>
<dbReference type="InterPro" id="IPR017981">
    <property type="entry name" value="GPCR_2-like_7TM"/>
</dbReference>
<dbReference type="InterPro" id="IPR046338">
    <property type="entry name" value="GAIN_dom_sf"/>
</dbReference>
<dbReference type="InterPro" id="IPR013783">
    <property type="entry name" value="Ig-like_fold"/>
</dbReference>
<evidence type="ECO:0000256" key="7">
    <source>
        <dbReference type="ARBA" id="ARBA00023224"/>
    </source>
</evidence>
<dbReference type="KEGG" id="lgi:LOTGIDRAFT_166940"/>
<feature type="compositionally biased region" description="Low complexity" evidence="8">
    <location>
        <begin position="833"/>
        <end position="850"/>
    </location>
</feature>
<protein>
    <recommendedName>
        <fullName evidence="14">G-protein coupled receptors family 2 profile 2 domain-containing protein</fullName>
    </recommendedName>
</protein>
<evidence type="ECO:0000256" key="1">
    <source>
        <dbReference type="ARBA" id="ARBA00004141"/>
    </source>
</evidence>
<organism evidence="12 13">
    <name type="scientific">Lottia gigantea</name>
    <name type="common">Giant owl limpet</name>
    <dbReference type="NCBI Taxonomy" id="225164"/>
    <lineage>
        <taxon>Eukaryota</taxon>
        <taxon>Metazoa</taxon>
        <taxon>Spiralia</taxon>
        <taxon>Lophotrochozoa</taxon>
        <taxon>Mollusca</taxon>
        <taxon>Gastropoda</taxon>
        <taxon>Patellogastropoda</taxon>
        <taxon>Lottioidea</taxon>
        <taxon>Lottiidae</taxon>
        <taxon>Lottia</taxon>
    </lineage>
</organism>
<keyword evidence="4" id="KW-0297">G-protein coupled receptor</keyword>
<feature type="transmembrane region" description="Helical" evidence="9">
    <location>
        <begin position="608"/>
        <end position="629"/>
    </location>
</feature>
<evidence type="ECO:0000256" key="3">
    <source>
        <dbReference type="ARBA" id="ARBA00022989"/>
    </source>
</evidence>
<name>V3ZVN4_LOTGI</name>
<dbReference type="PANTHER" id="PTHR12011:SF347">
    <property type="entry name" value="FI21270P1-RELATED"/>
    <property type="match status" value="1"/>
</dbReference>
<dbReference type="AlphaFoldDB" id="V3ZVN4"/>
<dbReference type="CTD" id="20240483"/>
<dbReference type="GO" id="GO:0005886">
    <property type="term" value="C:plasma membrane"/>
    <property type="evidence" value="ECO:0007669"/>
    <property type="project" value="TreeGrafter"/>
</dbReference>
<keyword evidence="13" id="KW-1185">Reference proteome</keyword>
<evidence type="ECO:0000256" key="6">
    <source>
        <dbReference type="ARBA" id="ARBA00023170"/>
    </source>
</evidence>
<keyword evidence="7" id="KW-0807">Transducer</keyword>
<gene>
    <name evidence="12" type="ORF">LOTGIDRAFT_166940</name>
</gene>
<dbReference type="Proteomes" id="UP000030746">
    <property type="component" value="Unassembled WGS sequence"/>
</dbReference>
<evidence type="ECO:0000256" key="5">
    <source>
        <dbReference type="ARBA" id="ARBA00023136"/>
    </source>
</evidence>
<evidence type="ECO:0000259" key="10">
    <source>
        <dbReference type="PROSITE" id="PS50261"/>
    </source>
</evidence>
<keyword evidence="2 9" id="KW-0812">Transmembrane</keyword>
<dbReference type="EMBL" id="KB203019">
    <property type="protein sequence ID" value="ESO86665.1"/>
    <property type="molecule type" value="Genomic_DNA"/>
</dbReference>
<dbReference type="GO" id="GO:0007166">
    <property type="term" value="P:cell surface receptor signaling pathway"/>
    <property type="evidence" value="ECO:0007669"/>
    <property type="project" value="InterPro"/>
</dbReference>
<feature type="transmembrane region" description="Helical" evidence="9">
    <location>
        <begin position="683"/>
        <end position="713"/>
    </location>
</feature>
<evidence type="ECO:0000313" key="12">
    <source>
        <dbReference type="EMBL" id="ESO86665.1"/>
    </source>
</evidence>
<evidence type="ECO:0000256" key="4">
    <source>
        <dbReference type="ARBA" id="ARBA00023040"/>
    </source>
</evidence>
<dbReference type="PROSITE" id="PS50261">
    <property type="entry name" value="G_PROTEIN_RECEP_F2_4"/>
    <property type="match status" value="1"/>
</dbReference>
<evidence type="ECO:0000259" key="11">
    <source>
        <dbReference type="PROSITE" id="PS50835"/>
    </source>
</evidence>
<feature type="domain" description="Ig-like" evidence="11">
    <location>
        <begin position="35"/>
        <end position="121"/>
    </location>
</feature>
<proteinExistence type="predicted"/>
<dbReference type="Pfam" id="PF01825">
    <property type="entry name" value="GPS"/>
    <property type="match status" value="1"/>
</dbReference>
<dbReference type="InterPro" id="IPR000832">
    <property type="entry name" value="GPCR_2_secretin-like"/>
</dbReference>